<dbReference type="SMART" id="SM00184">
    <property type="entry name" value="RING"/>
    <property type="match status" value="1"/>
</dbReference>
<feature type="domain" description="RING-type" evidence="3">
    <location>
        <begin position="92"/>
        <end position="134"/>
    </location>
</feature>
<proteinExistence type="predicted"/>
<dbReference type="AlphaFoldDB" id="Q10G04"/>
<dbReference type="GO" id="GO:0016567">
    <property type="term" value="P:protein ubiquitination"/>
    <property type="evidence" value="ECO:0007669"/>
    <property type="project" value="UniProtKB-UniPathway"/>
</dbReference>
<dbReference type="CDD" id="cd16454">
    <property type="entry name" value="RING-H2_PA-TM-RING"/>
    <property type="match status" value="1"/>
</dbReference>
<keyword evidence="2" id="KW-1133">Transmembrane helix</keyword>
<dbReference type="PANTHER" id="PTHR45676:SF178">
    <property type="entry name" value="RING-TYPE E3 UBIQUITIN TRANSFERASE"/>
    <property type="match status" value="1"/>
</dbReference>
<evidence type="ECO:0000256" key="1">
    <source>
        <dbReference type="PROSITE-ProRule" id="PRU00175"/>
    </source>
</evidence>
<evidence type="ECO:0000256" key="2">
    <source>
        <dbReference type="SAM" id="Phobius"/>
    </source>
</evidence>
<evidence type="ECO:0000313" key="4">
    <source>
        <dbReference type="EMBL" id="ABF97903.1"/>
    </source>
</evidence>
<dbReference type="InterPro" id="IPR013083">
    <property type="entry name" value="Znf_RING/FYVE/PHD"/>
</dbReference>
<evidence type="ECO:0000259" key="3">
    <source>
        <dbReference type="PROSITE" id="PS50089"/>
    </source>
</evidence>
<dbReference type="UniPathway" id="UPA00143"/>
<dbReference type="PANTHER" id="PTHR45676">
    <property type="entry name" value="RING-H2 FINGER PROTEIN ATL51-RELATED"/>
    <property type="match status" value="1"/>
</dbReference>
<accession>Q10G04</accession>
<organism evidence="4">
    <name type="scientific">Oryza sativa subsp. japonica</name>
    <name type="common">Rice</name>
    <dbReference type="NCBI Taxonomy" id="39947"/>
    <lineage>
        <taxon>Eukaryota</taxon>
        <taxon>Viridiplantae</taxon>
        <taxon>Streptophyta</taxon>
        <taxon>Embryophyta</taxon>
        <taxon>Tracheophyta</taxon>
        <taxon>Spermatophyta</taxon>
        <taxon>Magnoliopsida</taxon>
        <taxon>Liliopsida</taxon>
        <taxon>Poales</taxon>
        <taxon>Poaceae</taxon>
        <taxon>BOP clade</taxon>
        <taxon>Oryzoideae</taxon>
        <taxon>Oryzeae</taxon>
        <taxon>Oryzinae</taxon>
        <taxon>Oryza</taxon>
        <taxon>Oryza sativa</taxon>
    </lineage>
</organism>
<dbReference type="SUPFAM" id="SSF57850">
    <property type="entry name" value="RING/U-box"/>
    <property type="match status" value="1"/>
</dbReference>
<keyword evidence="1" id="KW-0863">Zinc-finger</keyword>
<dbReference type="Gene3D" id="3.30.40.10">
    <property type="entry name" value="Zinc/RING finger domain, C3HC4 (zinc finger)"/>
    <property type="match status" value="1"/>
</dbReference>
<keyword evidence="2" id="KW-0812">Transmembrane</keyword>
<gene>
    <name evidence="4" type="ordered locus">LOC_Os03g44636</name>
</gene>
<protein>
    <submittedName>
        <fullName evidence="4">Zinc finger, C3HC4 type family protein, expressed</fullName>
    </submittedName>
</protein>
<dbReference type="Pfam" id="PF13639">
    <property type="entry name" value="zf-RING_2"/>
    <property type="match status" value="1"/>
</dbReference>
<reference evidence="4" key="2">
    <citation type="submission" date="2006-06" db="EMBL/GenBank/DDBJ databases">
        <authorList>
            <person name="Buell R."/>
            <person name="Wing R.A."/>
            <person name="McCombie W.A."/>
            <person name="Ouyang S."/>
        </authorList>
    </citation>
    <scope>NUCLEOTIDE SEQUENCE</scope>
</reference>
<dbReference type="HOGENOM" id="CLU_112635_0_0_1"/>
<feature type="transmembrane region" description="Helical" evidence="2">
    <location>
        <begin position="6"/>
        <end position="38"/>
    </location>
</feature>
<dbReference type="EMBL" id="DP000009">
    <property type="protein sequence ID" value="ABF97903.1"/>
    <property type="molecule type" value="Genomic_DNA"/>
</dbReference>
<keyword evidence="1" id="KW-0862">Zinc</keyword>
<keyword evidence="1" id="KW-0479">Metal-binding</keyword>
<reference evidence="4" key="1">
    <citation type="journal article" date="2005" name="Genome Res.">
        <title>Sequence, annotation, and analysis of synteny between rice chromosome 3 and diverged grass species.</title>
        <authorList>
            <consortium name="Rice Chromosome 3 Sequencing Consortium"/>
            <person name="Buell C.R."/>
            <person name="Yuan Q."/>
            <person name="Ouyang S."/>
            <person name="Liu J."/>
            <person name="Zhu W."/>
            <person name="Wang A."/>
            <person name="Maiti R."/>
            <person name="Haas B."/>
            <person name="Wortman J."/>
            <person name="Pertea M."/>
            <person name="Jones K.M."/>
            <person name="Kim M."/>
            <person name="Overton L."/>
            <person name="Tsitrin T."/>
            <person name="Fadrosh D."/>
            <person name="Bera J."/>
            <person name="Weaver B."/>
            <person name="Jin S."/>
            <person name="Johri S."/>
            <person name="Reardon M."/>
            <person name="Webb K."/>
            <person name="Hill J."/>
            <person name="Moffat K."/>
            <person name="Tallon L."/>
            <person name="Van Aken S."/>
            <person name="Lewis M."/>
            <person name="Utterback T."/>
            <person name="Feldblyum T."/>
            <person name="Zismann V."/>
            <person name="Iobst S."/>
            <person name="Hsiao J."/>
            <person name="de Vazeille A.R."/>
            <person name="Salzberg S.L."/>
            <person name="White O."/>
            <person name="Fraser C."/>
            <person name="Yu Y."/>
            <person name="Kim H."/>
            <person name="Rambo T."/>
            <person name="Currie J."/>
            <person name="Collura K."/>
            <person name="Kernodle-Thompson S."/>
            <person name="Wei F."/>
            <person name="Kudrna K."/>
            <person name="Ammiraju J.S."/>
            <person name="Luo M."/>
            <person name="Goicoechea J.L."/>
            <person name="Wing R.A."/>
            <person name="Henry D."/>
            <person name="Oates R."/>
            <person name="Palmer M."/>
            <person name="Pries G."/>
            <person name="Saski C."/>
            <person name="Simmons J."/>
            <person name="Soderlund C."/>
            <person name="Nelson W."/>
            <person name="de la Bastide M."/>
            <person name="Spiegel L."/>
            <person name="Nascimento L."/>
            <person name="Huang E."/>
            <person name="Preston R."/>
            <person name="Zutavern T."/>
            <person name="Palmer L."/>
            <person name="O'Shaughnessy A."/>
            <person name="Dike S."/>
            <person name="McCombie W.R."/>
            <person name="Minx P."/>
            <person name="Cordum H."/>
            <person name="Wilson R."/>
            <person name="Jin W."/>
            <person name="Lee H.R."/>
            <person name="Jiang J."/>
            <person name="Jackson S."/>
        </authorList>
    </citation>
    <scope>NUCLEOTIDE SEQUENCE [LARGE SCALE GENOMIC DNA]</scope>
</reference>
<keyword evidence="2" id="KW-0472">Membrane</keyword>
<name>Q10G04_ORYSJ</name>
<dbReference type="PROSITE" id="PS50089">
    <property type="entry name" value="ZF_RING_2"/>
    <property type="match status" value="1"/>
</dbReference>
<sequence length="183" mass="18892">MDTEEAVHLVVVGVVAVGAVVFLLAAAASGACGCAAAFPAARWRKRAQVGDDDDDVESALGGATTVTTYEQAAAASSSSPAAGAAAEGADTCAICCQEYSGADKVRRVVRCSHFFHAGCVDGWLREKRNCPLCRAVLSSLPPLPNPGCRRGRAAPPCPPPLPPPLSSANYLSGFCRSHFVLDY</sequence>
<dbReference type="GO" id="GO:0008270">
    <property type="term" value="F:zinc ion binding"/>
    <property type="evidence" value="ECO:0007669"/>
    <property type="project" value="UniProtKB-KW"/>
</dbReference>
<dbReference type="InterPro" id="IPR001841">
    <property type="entry name" value="Znf_RING"/>
</dbReference>